<dbReference type="RefSeq" id="WP_008032283.1">
    <property type="nucleotide sequence ID" value="NZ_ACYY01000025.1"/>
</dbReference>
<dbReference type="eggNOG" id="ENOG502ZAT1">
    <property type="taxonomic scope" value="Bacteria"/>
</dbReference>
<dbReference type="AlphaFoldDB" id="C8S4E7"/>
<dbReference type="EMBL" id="ACYY01000025">
    <property type="protein sequence ID" value="EEW24114.1"/>
    <property type="molecule type" value="Genomic_DNA"/>
</dbReference>
<dbReference type="Pfam" id="PF13403">
    <property type="entry name" value="Hint_2"/>
    <property type="match status" value="1"/>
</dbReference>
<protein>
    <recommendedName>
        <fullName evidence="1">Hedgehog/Intein (Hint) domain-containing protein</fullName>
    </recommendedName>
</protein>
<feature type="domain" description="Hedgehog/Intein (Hint)" evidence="1">
    <location>
        <begin position="34"/>
        <end position="159"/>
    </location>
</feature>
<name>C8S4E7_9RHOB</name>
<dbReference type="SUPFAM" id="SSF51294">
    <property type="entry name" value="Hedgehog/intein (Hint) domain"/>
    <property type="match status" value="1"/>
</dbReference>
<dbReference type="InterPro" id="IPR036844">
    <property type="entry name" value="Hint_dom_sf"/>
</dbReference>
<accession>C8S4E7</accession>
<dbReference type="InterPro" id="IPR028992">
    <property type="entry name" value="Hedgehog/Intein_dom"/>
</dbReference>
<reference evidence="2 3" key="1">
    <citation type="submission" date="2009-08" db="EMBL/GenBank/DDBJ databases">
        <title>The draft genome of Rhodobacter sp. SW2.</title>
        <authorList>
            <consortium name="US DOE Joint Genome Institute (JGI-PGF)"/>
            <person name="Lucas S."/>
            <person name="Copeland A."/>
            <person name="Lapidus A."/>
            <person name="Glavina del Rio T."/>
            <person name="Tice H."/>
            <person name="Bruce D."/>
            <person name="Goodwin L."/>
            <person name="Pitluck S."/>
            <person name="Larimer F."/>
            <person name="Land M.L."/>
            <person name="Hauser L."/>
            <person name="Emerson D."/>
        </authorList>
    </citation>
    <scope>NUCLEOTIDE SEQUENCE [LARGE SCALE GENOMIC DNA]</scope>
    <source>
        <strain evidence="2 3">SW2</strain>
    </source>
</reference>
<evidence type="ECO:0000313" key="2">
    <source>
        <dbReference type="EMBL" id="EEW24114.1"/>
    </source>
</evidence>
<proteinExistence type="predicted"/>
<dbReference type="Proteomes" id="UP000010121">
    <property type="component" value="Unassembled WGS sequence"/>
</dbReference>
<organism evidence="2 3">
    <name type="scientific">Rhodobacter ferrooxidans</name>
    <dbReference type="NCBI Taxonomy" id="371731"/>
    <lineage>
        <taxon>Bacteria</taxon>
        <taxon>Pseudomonadati</taxon>
        <taxon>Pseudomonadota</taxon>
        <taxon>Alphaproteobacteria</taxon>
        <taxon>Rhodobacterales</taxon>
        <taxon>Rhodobacter group</taxon>
        <taxon>Rhodobacter</taxon>
    </lineage>
</organism>
<sequence>MFMQDISRTSLHTAVAAPAAHAKTAPQTRLFSGLTAGTLVETATGWRGVETLRSGDRVQSFDGGLRQVVGLDRGWLLPGEAALLLVPGGAFDNCTDLTLAPDQHLLIDTEGDAELPDDAMALIPAAALVGFRGTSRLTKHQPVELITPLFADVEAIWTNSGTLLHCPAIKHGAGRLPQGDDFTRLDLTAARALLRRLDSRNSPLPAALRFA</sequence>
<evidence type="ECO:0000313" key="3">
    <source>
        <dbReference type="Proteomes" id="UP000010121"/>
    </source>
</evidence>
<keyword evidence="3" id="KW-1185">Reference proteome</keyword>
<comment type="caution">
    <text evidence="2">The sequence shown here is derived from an EMBL/GenBank/DDBJ whole genome shotgun (WGS) entry which is preliminary data.</text>
</comment>
<dbReference type="OrthoDB" id="7685535at2"/>
<gene>
    <name evidence="2" type="ORF">Rsw2DRAFT_2925</name>
</gene>
<evidence type="ECO:0000259" key="1">
    <source>
        <dbReference type="Pfam" id="PF13403"/>
    </source>
</evidence>
<dbReference type="STRING" id="371731.Rsw2DRAFT_2925"/>